<dbReference type="SUPFAM" id="SSF53474">
    <property type="entry name" value="alpha/beta-Hydrolases"/>
    <property type="match status" value="1"/>
</dbReference>
<accession>G9N5M7</accession>
<dbReference type="AlphaFoldDB" id="G9N5M7"/>
<dbReference type="Pfam" id="PF12697">
    <property type="entry name" value="Abhydrolase_6"/>
    <property type="match status" value="1"/>
</dbReference>
<dbReference type="GeneID" id="25794331"/>
<evidence type="ECO:0000259" key="2">
    <source>
        <dbReference type="Pfam" id="PF12697"/>
    </source>
</evidence>
<organism evidence="3 4">
    <name type="scientific">Hypocrea virens (strain Gv29-8 / FGSC 10586)</name>
    <name type="common">Gliocladium virens</name>
    <name type="synonym">Trichoderma virens</name>
    <dbReference type="NCBI Taxonomy" id="413071"/>
    <lineage>
        <taxon>Eukaryota</taxon>
        <taxon>Fungi</taxon>
        <taxon>Dikarya</taxon>
        <taxon>Ascomycota</taxon>
        <taxon>Pezizomycotina</taxon>
        <taxon>Sordariomycetes</taxon>
        <taxon>Hypocreomycetidae</taxon>
        <taxon>Hypocreales</taxon>
        <taxon>Hypocreaceae</taxon>
        <taxon>Trichoderma</taxon>
    </lineage>
</organism>
<dbReference type="OrthoDB" id="190201at2759"/>
<dbReference type="RefSeq" id="XP_013952267.1">
    <property type="nucleotide sequence ID" value="XM_014096792.1"/>
</dbReference>
<dbReference type="InParanoid" id="G9N5M7"/>
<keyword evidence="4" id="KW-1185">Reference proteome</keyword>
<name>G9N5M7_HYPVG</name>
<sequence>MVSTLFLGALLILPGISVSASACLERPHGYCKQLDIPVPITANTAIYDIPRVDNDIEAVAWAIYDATRTTIHGPKNIIKNTTTSETFNIHAQLCIPKSNKNGKHNTLQIATHGVHYDSRYWDSEYKPENHSYVEASLKAGYSILTYDRLGVGQSDKPDAYDVVQAPVELEILRQLTLMARNGSLYEFASHAKPSNPSFKALETPHKVVHIGHSFGSFLTSAFIANYGPLSDGAIITGYLYTENLASAGSTSFSVEYAATGSPPFNRSSGYVVCQRDGIQNIFFGGNPKTAFTEELLEYGISIKQPVPIGEFASAFSLLENPGPSFRAPVQFLLPEFDFYICRGDCHDLFNLTALNQTYPHATKIEVALQPNTGHALPLHNNATAGFQLMFDFFSRNGL</sequence>
<reference evidence="3 4" key="1">
    <citation type="journal article" date="2011" name="Genome Biol.">
        <title>Comparative genome sequence analysis underscores mycoparasitism as the ancestral life style of Trichoderma.</title>
        <authorList>
            <person name="Kubicek C.P."/>
            <person name="Herrera-Estrella A."/>
            <person name="Seidl-Seiboth V."/>
            <person name="Martinez D.A."/>
            <person name="Druzhinina I.S."/>
            <person name="Thon M."/>
            <person name="Zeilinger S."/>
            <person name="Casas-Flores S."/>
            <person name="Horwitz B.A."/>
            <person name="Mukherjee P.K."/>
            <person name="Mukherjee M."/>
            <person name="Kredics L."/>
            <person name="Alcaraz L.D."/>
            <person name="Aerts A."/>
            <person name="Antal Z."/>
            <person name="Atanasova L."/>
            <person name="Cervantes-Badillo M.G."/>
            <person name="Challacombe J."/>
            <person name="Chertkov O."/>
            <person name="McCluskey K."/>
            <person name="Coulpier F."/>
            <person name="Deshpande N."/>
            <person name="von Doehren H."/>
            <person name="Ebbole D.J."/>
            <person name="Esquivel-Naranjo E.U."/>
            <person name="Fekete E."/>
            <person name="Flipphi M."/>
            <person name="Glaser F."/>
            <person name="Gomez-Rodriguez E.Y."/>
            <person name="Gruber S."/>
            <person name="Han C."/>
            <person name="Henrissat B."/>
            <person name="Hermosa R."/>
            <person name="Hernandez-Onate M."/>
            <person name="Karaffa L."/>
            <person name="Kosti I."/>
            <person name="Le Crom S."/>
            <person name="Lindquist E."/>
            <person name="Lucas S."/>
            <person name="Luebeck M."/>
            <person name="Luebeck P.S."/>
            <person name="Margeot A."/>
            <person name="Metz B."/>
            <person name="Misra M."/>
            <person name="Nevalainen H."/>
            <person name="Omann M."/>
            <person name="Packer N."/>
            <person name="Perrone G."/>
            <person name="Uresti-Rivera E.E."/>
            <person name="Salamov A."/>
            <person name="Schmoll M."/>
            <person name="Seiboth B."/>
            <person name="Shapiro H."/>
            <person name="Sukno S."/>
            <person name="Tamayo-Ramos J.A."/>
            <person name="Tisch D."/>
            <person name="Wiest A."/>
            <person name="Wilkinson H.H."/>
            <person name="Zhang M."/>
            <person name="Coutinho P.M."/>
            <person name="Kenerley C.M."/>
            <person name="Monte E."/>
            <person name="Baker S.E."/>
            <person name="Grigoriev I.V."/>
        </authorList>
    </citation>
    <scope>NUCLEOTIDE SEQUENCE [LARGE SCALE GENOMIC DNA]</scope>
    <source>
        <strain evidence="4">Gv29-8 / FGSC 10586</strain>
    </source>
</reference>
<protein>
    <recommendedName>
        <fullName evidence="2">AB hydrolase-1 domain-containing protein</fullName>
    </recommendedName>
</protein>
<dbReference type="InterPro" id="IPR029058">
    <property type="entry name" value="AB_hydrolase_fold"/>
</dbReference>
<dbReference type="VEuPathDB" id="FungiDB:TRIVIDRAFT_44656"/>
<dbReference type="Gene3D" id="3.40.50.1820">
    <property type="entry name" value="alpha/beta hydrolase"/>
    <property type="match status" value="1"/>
</dbReference>
<dbReference type="EMBL" id="ABDF02000087">
    <property type="protein sequence ID" value="EHK18069.1"/>
    <property type="molecule type" value="Genomic_DNA"/>
</dbReference>
<feature type="chain" id="PRO_5003524176" description="AB hydrolase-1 domain-containing protein" evidence="1">
    <location>
        <begin position="23"/>
        <end position="398"/>
    </location>
</feature>
<evidence type="ECO:0000313" key="4">
    <source>
        <dbReference type="Proteomes" id="UP000007115"/>
    </source>
</evidence>
<dbReference type="eggNOG" id="ENOG502RN83">
    <property type="taxonomic scope" value="Eukaryota"/>
</dbReference>
<keyword evidence="1" id="KW-0732">Signal</keyword>
<dbReference type="Proteomes" id="UP000007115">
    <property type="component" value="Unassembled WGS sequence"/>
</dbReference>
<evidence type="ECO:0000256" key="1">
    <source>
        <dbReference type="SAM" id="SignalP"/>
    </source>
</evidence>
<dbReference type="HOGENOM" id="CLU_034763_1_0_1"/>
<dbReference type="OMA" id="YDSRYWD"/>
<feature type="domain" description="AB hydrolase-1" evidence="2">
    <location>
        <begin position="112"/>
        <end position="380"/>
    </location>
</feature>
<gene>
    <name evidence="3" type="ORF">TRIVIDRAFT_44656</name>
</gene>
<dbReference type="STRING" id="413071.G9N5M7"/>
<evidence type="ECO:0000313" key="3">
    <source>
        <dbReference type="EMBL" id="EHK18069.1"/>
    </source>
</evidence>
<proteinExistence type="predicted"/>
<dbReference type="InterPro" id="IPR000073">
    <property type="entry name" value="AB_hydrolase_1"/>
</dbReference>
<comment type="caution">
    <text evidence="3">The sequence shown here is derived from an EMBL/GenBank/DDBJ whole genome shotgun (WGS) entry which is preliminary data.</text>
</comment>
<feature type="signal peptide" evidence="1">
    <location>
        <begin position="1"/>
        <end position="22"/>
    </location>
</feature>